<name>A0AAU9UJ88_EUPED</name>
<keyword evidence="2" id="KW-0479">Metal-binding</keyword>
<evidence type="ECO:0000256" key="6">
    <source>
        <dbReference type="PROSITE-ProRule" id="PRU00309"/>
    </source>
</evidence>
<protein>
    <recommendedName>
        <fullName evidence="7">THAP-type domain-containing protein</fullName>
    </recommendedName>
</protein>
<comment type="caution">
    <text evidence="8">The sequence shown here is derived from an EMBL/GenBank/DDBJ whole genome shotgun (WGS) entry which is preliminary data.</text>
</comment>
<dbReference type="Pfam" id="PF13359">
    <property type="entry name" value="DDE_Tnp_4"/>
    <property type="match status" value="1"/>
</dbReference>
<dbReference type="GO" id="GO:0003677">
    <property type="term" value="F:DNA binding"/>
    <property type="evidence" value="ECO:0007669"/>
    <property type="project" value="UniProtKB-UniRule"/>
</dbReference>
<dbReference type="GO" id="GO:0008270">
    <property type="term" value="F:zinc ion binding"/>
    <property type="evidence" value="ECO:0007669"/>
    <property type="project" value="UniProtKB-KW"/>
</dbReference>
<gene>
    <name evidence="8" type="ORF">EEDITHA_LOCUS13187</name>
</gene>
<comment type="cofactor">
    <cofactor evidence="1">
        <name>a divalent metal cation</name>
        <dbReference type="ChEBI" id="CHEBI:60240"/>
    </cofactor>
</comment>
<dbReference type="EMBL" id="CAKOGL010000019">
    <property type="protein sequence ID" value="CAH2098028.1"/>
    <property type="molecule type" value="Genomic_DNA"/>
</dbReference>
<dbReference type="Pfam" id="PF05485">
    <property type="entry name" value="THAP"/>
    <property type="match status" value="1"/>
</dbReference>
<sequence>MCKSTSIRTPNKLFIHVPKNAQIRRKWLKLARRHPASLTPKSTSYFCEDHFDLQNDMENYVQYTTMGVVGRISMRPGCLPTKFACQPMRAKTSTDDCRPAAAKRQRLVLINECEEEIKAATFQQSENLNIEVPNQDEDQQHEQQQKTTKIDKAVQINITAKFRSKTTQANTKSHTKQTSPIKLSSTSVSTSPFKVAELKPFVKPELFCSSVTCNLSNEDRSDSDVSSLYTPSVALMSKTSSDTSSLNVEFKKEANLKCMVDNTLDKIKKKPLFYIGIPKDCYFLIKIIHEHTGISENKILLCLKKIRLDSKFSELSDEFEISISYACKIFTENVSKIAEVMRPFIVNLDKASIKRCLPIAYRKNYYNVTCIIDCLEIEIQTPGKALHQALTWSKYKKTNTIKYLISSTPNGLVNYISQGYGGRISDVCLVENCGFLNSLPIGAHVMADRGFKHIETLLLGIQCKLIRPPSIVSGNKLSKEEVKETKKIASLRIHIERVIRRVREFSFLKPHACINNYLIGRLDDVIAIACGLINLQNSLIKK</sequence>
<keyword evidence="4" id="KW-0862">Zinc</keyword>
<evidence type="ECO:0000256" key="1">
    <source>
        <dbReference type="ARBA" id="ARBA00001968"/>
    </source>
</evidence>
<dbReference type="SUPFAM" id="SSF57716">
    <property type="entry name" value="Glucocorticoid receptor-like (DNA-binding domain)"/>
    <property type="match status" value="1"/>
</dbReference>
<evidence type="ECO:0000313" key="9">
    <source>
        <dbReference type="Proteomes" id="UP001153954"/>
    </source>
</evidence>
<feature type="domain" description="THAP-type" evidence="7">
    <location>
        <begin position="1"/>
        <end position="83"/>
    </location>
</feature>
<proteinExistence type="predicted"/>
<dbReference type="PROSITE" id="PS50950">
    <property type="entry name" value="ZF_THAP"/>
    <property type="match status" value="1"/>
</dbReference>
<evidence type="ECO:0000256" key="5">
    <source>
        <dbReference type="ARBA" id="ARBA00023125"/>
    </source>
</evidence>
<evidence type="ECO:0000256" key="3">
    <source>
        <dbReference type="ARBA" id="ARBA00022771"/>
    </source>
</evidence>
<keyword evidence="9" id="KW-1185">Reference proteome</keyword>
<evidence type="ECO:0000313" key="8">
    <source>
        <dbReference type="EMBL" id="CAH2098028.1"/>
    </source>
</evidence>
<keyword evidence="3 6" id="KW-0863">Zinc-finger</keyword>
<dbReference type="AlphaFoldDB" id="A0AAU9UJ88"/>
<dbReference type="InterPro" id="IPR006612">
    <property type="entry name" value="THAP_Znf"/>
</dbReference>
<evidence type="ECO:0000256" key="2">
    <source>
        <dbReference type="ARBA" id="ARBA00022723"/>
    </source>
</evidence>
<keyword evidence="5 6" id="KW-0238">DNA-binding</keyword>
<accession>A0AAU9UJ88</accession>
<dbReference type="PANTHER" id="PTHR23080">
    <property type="entry name" value="THAP DOMAIN PROTEIN"/>
    <property type="match status" value="1"/>
</dbReference>
<evidence type="ECO:0000256" key="4">
    <source>
        <dbReference type="ARBA" id="ARBA00022833"/>
    </source>
</evidence>
<reference evidence="8" key="1">
    <citation type="submission" date="2022-03" db="EMBL/GenBank/DDBJ databases">
        <authorList>
            <person name="Tunstrom K."/>
        </authorList>
    </citation>
    <scope>NUCLEOTIDE SEQUENCE</scope>
</reference>
<dbReference type="Proteomes" id="UP001153954">
    <property type="component" value="Unassembled WGS sequence"/>
</dbReference>
<organism evidence="8 9">
    <name type="scientific">Euphydryas editha</name>
    <name type="common">Edith's checkerspot</name>
    <dbReference type="NCBI Taxonomy" id="104508"/>
    <lineage>
        <taxon>Eukaryota</taxon>
        <taxon>Metazoa</taxon>
        <taxon>Ecdysozoa</taxon>
        <taxon>Arthropoda</taxon>
        <taxon>Hexapoda</taxon>
        <taxon>Insecta</taxon>
        <taxon>Pterygota</taxon>
        <taxon>Neoptera</taxon>
        <taxon>Endopterygota</taxon>
        <taxon>Lepidoptera</taxon>
        <taxon>Glossata</taxon>
        <taxon>Ditrysia</taxon>
        <taxon>Papilionoidea</taxon>
        <taxon>Nymphalidae</taxon>
        <taxon>Nymphalinae</taxon>
        <taxon>Euphydryas</taxon>
    </lineage>
</organism>
<dbReference type="InterPro" id="IPR027806">
    <property type="entry name" value="HARBI1_dom"/>
</dbReference>
<evidence type="ECO:0000259" key="7">
    <source>
        <dbReference type="PROSITE" id="PS50950"/>
    </source>
</evidence>